<evidence type="ECO:0000313" key="1">
    <source>
        <dbReference type="EMBL" id="WRL62588.1"/>
    </source>
</evidence>
<dbReference type="RefSeq" id="WP_324273940.1">
    <property type="nucleotide sequence ID" value="NZ_CP141261.1"/>
</dbReference>
<proteinExistence type="predicted"/>
<evidence type="ECO:0000313" key="2">
    <source>
        <dbReference type="Proteomes" id="UP001324287"/>
    </source>
</evidence>
<accession>A0ABZ1AYU0</accession>
<keyword evidence="2" id="KW-1185">Reference proteome</keyword>
<reference evidence="1 2" key="1">
    <citation type="submission" date="2023-12" db="EMBL/GenBank/DDBJ databases">
        <title>Blastococcus brunescens sp. nov., an actonobacterium isolated from sandstone collected in sahara desert.</title>
        <authorList>
            <person name="Gtari M."/>
            <person name="Ghodhbane F."/>
        </authorList>
    </citation>
    <scope>NUCLEOTIDE SEQUENCE [LARGE SCALE GENOMIC DNA]</scope>
    <source>
        <strain evidence="1 2">BMG 8361</strain>
    </source>
</reference>
<name>A0ABZ1AYU0_9ACTN</name>
<organism evidence="1 2">
    <name type="scientific">Blastococcus brunescens</name>
    <dbReference type="NCBI Taxonomy" id="1564165"/>
    <lineage>
        <taxon>Bacteria</taxon>
        <taxon>Bacillati</taxon>
        <taxon>Actinomycetota</taxon>
        <taxon>Actinomycetes</taxon>
        <taxon>Geodermatophilales</taxon>
        <taxon>Geodermatophilaceae</taxon>
        <taxon>Blastococcus</taxon>
    </lineage>
</organism>
<protein>
    <recommendedName>
        <fullName evidence="3">DUF3558 domain-containing protein</fullName>
    </recommendedName>
</protein>
<dbReference type="EMBL" id="CP141261">
    <property type="protein sequence ID" value="WRL62588.1"/>
    <property type="molecule type" value="Genomic_DNA"/>
</dbReference>
<sequence length="166" mass="17760">MTEVPSGLTRLADDALEPPAGAKRVEDVAAYADDPVREREVLEDYGYRFGWERFWGAGPAVMTGVFVDQFETRSGASAYAEDLARNDAAHYAGTLDEDPRGLPGGCRLLSVEDPETGRGLTGPASFVWCGHGVFSVGVTAVADSVEAAEEEVRAVLAEQLDRLPPT</sequence>
<evidence type="ECO:0008006" key="3">
    <source>
        <dbReference type="Google" id="ProtNLM"/>
    </source>
</evidence>
<dbReference type="Proteomes" id="UP001324287">
    <property type="component" value="Chromosome"/>
</dbReference>
<gene>
    <name evidence="1" type="ORF">U6N30_21825</name>
</gene>